<protein>
    <submittedName>
        <fullName evidence="8">VMA21-like domain-containing protein</fullName>
    </submittedName>
</protein>
<evidence type="ECO:0000256" key="5">
    <source>
        <dbReference type="ARBA" id="ARBA00023329"/>
    </source>
</evidence>
<comment type="function">
    <text evidence="6">Required for the assembly of the V0 complex of the vacuolar ATPase (V-ATPase) in the endoplasmic reticulum.</text>
</comment>
<organism evidence="8 9">
    <name type="scientific">Calycina marina</name>
    <dbReference type="NCBI Taxonomy" id="1763456"/>
    <lineage>
        <taxon>Eukaryota</taxon>
        <taxon>Fungi</taxon>
        <taxon>Dikarya</taxon>
        <taxon>Ascomycota</taxon>
        <taxon>Pezizomycotina</taxon>
        <taxon>Leotiomycetes</taxon>
        <taxon>Helotiales</taxon>
        <taxon>Pezizellaceae</taxon>
        <taxon>Calycina</taxon>
    </lineage>
</organism>
<evidence type="ECO:0000256" key="2">
    <source>
        <dbReference type="ARBA" id="ARBA00022824"/>
    </source>
</evidence>
<dbReference type="GO" id="GO:0070072">
    <property type="term" value="P:vacuolar proton-transporting V-type ATPase complex assembly"/>
    <property type="evidence" value="ECO:0007669"/>
    <property type="project" value="UniProtKB-UniRule"/>
</dbReference>
<feature type="compositionally biased region" description="Polar residues" evidence="7">
    <location>
        <begin position="9"/>
        <end position="23"/>
    </location>
</feature>
<comment type="caution">
    <text evidence="6">Lacks conserved residue(s) required for the propagation of feature annotation.</text>
</comment>
<comment type="similarity">
    <text evidence="6">Belongs to the VMA21 family.</text>
</comment>
<feature type="transmembrane region" description="Helical" evidence="6">
    <location>
        <begin position="33"/>
        <end position="54"/>
    </location>
</feature>
<dbReference type="InterPro" id="IPR019013">
    <property type="entry name" value="Vma21"/>
</dbReference>
<evidence type="ECO:0000256" key="6">
    <source>
        <dbReference type="HAMAP-Rule" id="MF_03058"/>
    </source>
</evidence>
<reference evidence="8" key="1">
    <citation type="journal article" date="2021" name="IMA Fungus">
        <title>Genomic characterization of three marine fungi, including Emericellopsis atlantica sp. nov. with signatures of a generalist lifestyle and marine biomass degradation.</title>
        <authorList>
            <person name="Hagestad O.C."/>
            <person name="Hou L."/>
            <person name="Andersen J.H."/>
            <person name="Hansen E.H."/>
            <person name="Altermark B."/>
            <person name="Li C."/>
            <person name="Kuhnert E."/>
            <person name="Cox R.J."/>
            <person name="Crous P.W."/>
            <person name="Spatafora J.W."/>
            <person name="Lail K."/>
            <person name="Amirebrahimi M."/>
            <person name="Lipzen A."/>
            <person name="Pangilinan J."/>
            <person name="Andreopoulos W."/>
            <person name="Hayes R.D."/>
            <person name="Ng V."/>
            <person name="Grigoriev I.V."/>
            <person name="Jackson S.A."/>
            <person name="Sutton T.D.S."/>
            <person name="Dobson A.D.W."/>
            <person name="Rama T."/>
        </authorList>
    </citation>
    <scope>NUCLEOTIDE SEQUENCE</scope>
    <source>
        <strain evidence="8">TRa3180A</strain>
    </source>
</reference>
<dbReference type="OrthoDB" id="160405at2759"/>
<dbReference type="PANTHER" id="PTHR31792:SF3">
    <property type="entry name" value="VACUOLAR ATPASE ASSEMBLY INTEGRAL MEMBRANE PROTEIN VMA21"/>
    <property type="match status" value="1"/>
</dbReference>
<dbReference type="GO" id="GO:0012507">
    <property type="term" value="C:ER to Golgi transport vesicle membrane"/>
    <property type="evidence" value="ECO:0007669"/>
    <property type="project" value="UniProtKB-SubCell"/>
</dbReference>
<gene>
    <name evidence="8" type="ORF">BJ878DRAFT_267325</name>
</gene>
<proteinExistence type="inferred from homology"/>
<name>A0A9P8CGW9_9HELO</name>
<evidence type="ECO:0000313" key="8">
    <source>
        <dbReference type="EMBL" id="KAG9246674.1"/>
    </source>
</evidence>
<keyword evidence="4 6" id="KW-0472">Membrane</keyword>
<accession>A0A9P8CGW9</accession>
<keyword evidence="2 6" id="KW-0256">Endoplasmic reticulum</keyword>
<dbReference type="HAMAP" id="MF_03058">
    <property type="entry name" value="VMA21"/>
    <property type="match status" value="1"/>
</dbReference>
<dbReference type="EMBL" id="MU253796">
    <property type="protein sequence ID" value="KAG9246674.1"/>
    <property type="molecule type" value="Genomic_DNA"/>
</dbReference>
<keyword evidence="1 6" id="KW-0812">Transmembrane</keyword>
<dbReference type="GO" id="GO:0033116">
    <property type="term" value="C:endoplasmic reticulum-Golgi intermediate compartment membrane"/>
    <property type="evidence" value="ECO:0007669"/>
    <property type="project" value="UniProtKB-SubCell"/>
</dbReference>
<sequence>MATRRNIMTEKSTAQNESPTTKSDIAPAVPAHVIYKLLGFTFAMAVIPISSYFATLNTVFGGNSTWAGATAAVLANAVLIGYVIVAFKEDQSEAVEAAENARKEL</sequence>
<comment type="subcellular location">
    <subcellularLocation>
        <location evidence="6">Endoplasmic reticulum membrane</location>
        <topology evidence="6">Multi-pass membrane protein</topology>
    </subcellularLocation>
    <subcellularLocation>
        <location evidence="6">Endoplasmic reticulum-Golgi intermediate compartment membrane</location>
        <topology evidence="6">Multi-pass membrane protein</topology>
    </subcellularLocation>
    <subcellularLocation>
        <location evidence="6">Cytoplasmic vesicle</location>
        <location evidence="6">COPII-coated vesicle membrane</location>
        <topology evidence="6">Multi-pass membrane protein</topology>
    </subcellularLocation>
</comment>
<evidence type="ECO:0000256" key="4">
    <source>
        <dbReference type="ARBA" id="ARBA00023136"/>
    </source>
</evidence>
<feature type="region of interest" description="Disordered" evidence="7">
    <location>
        <begin position="1"/>
        <end position="23"/>
    </location>
</feature>
<evidence type="ECO:0000256" key="3">
    <source>
        <dbReference type="ARBA" id="ARBA00022989"/>
    </source>
</evidence>
<evidence type="ECO:0000313" key="9">
    <source>
        <dbReference type="Proteomes" id="UP000887226"/>
    </source>
</evidence>
<feature type="transmembrane region" description="Helical" evidence="6">
    <location>
        <begin position="66"/>
        <end position="87"/>
    </location>
</feature>
<evidence type="ECO:0000256" key="7">
    <source>
        <dbReference type="SAM" id="MobiDB-lite"/>
    </source>
</evidence>
<keyword evidence="3 6" id="KW-1133">Transmembrane helix</keyword>
<keyword evidence="5 6" id="KW-0968">Cytoplasmic vesicle</keyword>
<dbReference type="PANTHER" id="PTHR31792">
    <property type="entry name" value="VACUOLAR ATPASE ASSEMBLY INTEGRAL MEMBRANE PROTEIN VMA21"/>
    <property type="match status" value="1"/>
</dbReference>
<dbReference type="AlphaFoldDB" id="A0A9P8CGW9"/>
<dbReference type="Proteomes" id="UP000887226">
    <property type="component" value="Unassembled WGS sequence"/>
</dbReference>
<dbReference type="GO" id="GO:0005789">
    <property type="term" value="C:endoplasmic reticulum membrane"/>
    <property type="evidence" value="ECO:0007669"/>
    <property type="project" value="UniProtKB-SubCell"/>
</dbReference>
<dbReference type="Pfam" id="PF09446">
    <property type="entry name" value="VMA21"/>
    <property type="match status" value="1"/>
</dbReference>
<comment type="caution">
    <text evidence="8">The sequence shown here is derived from an EMBL/GenBank/DDBJ whole genome shotgun (WGS) entry which is preliminary data.</text>
</comment>
<keyword evidence="9" id="KW-1185">Reference proteome</keyword>
<evidence type="ECO:0000256" key="1">
    <source>
        <dbReference type="ARBA" id="ARBA00022692"/>
    </source>
</evidence>